<dbReference type="PROSITE" id="PS01278">
    <property type="entry name" value="MTTASE_RADICAL"/>
    <property type="match status" value="1"/>
</dbReference>
<keyword evidence="4" id="KW-0963">Cytoplasm</keyword>
<evidence type="ECO:0000313" key="17">
    <source>
        <dbReference type="EMBL" id="KGE73388.1"/>
    </source>
</evidence>
<evidence type="ECO:0000256" key="10">
    <source>
        <dbReference type="ARBA" id="ARBA00033765"/>
    </source>
</evidence>
<evidence type="ECO:0000259" key="14">
    <source>
        <dbReference type="PROSITE" id="PS50926"/>
    </source>
</evidence>
<dbReference type="InterPro" id="IPR013848">
    <property type="entry name" value="Methylthiotransferase_N"/>
</dbReference>
<dbReference type="Gene3D" id="3.40.50.12160">
    <property type="entry name" value="Methylthiotransferase, N-terminal domain"/>
    <property type="match status" value="1"/>
</dbReference>
<dbReference type="EC" id="2.8.4.3" evidence="10"/>
<dbReference type="Pfam" id="PF01938">
    <property type="entry name" value="TRAM"/>
    <property type="match status" value="1"/>
</dbReference>
<dbReference type="Proteomes" id="UP000029692">
    <property type="component" value="Unassembled WGS sequence"/>
</dbReference>
<dbReference type="InterPro" id="IPR007197">
    <property type="entry name" value="rSAM"/>
</dbReference>
<feature type="domain" description="Radical SAM core" evidence="16">
    <location>
        <begin position="229"/>
        <end position="467"/>
    </location>
</feature>
<reference evidence="17 18" key="1">
    <citation type="submission" date="2014-05" db="EMBL/GenBank/DDBJ databases">
        <title>De novo Genome Sequence of Spirocheata sp.</title>
        <authorList>
            <person name="Shivani Y."/>
            <person name="Subhash Y."/>
            <person name="Tushar L."/>
            <person name="Sasikala C."/>
            <person name="Ramana C.V."/>
        </authorList>
    </citation>
    <scope>NUCLEOTIDE SEQUENCE [LARGE SCALE GENOMIC DNA]</scope>
    <source>
        <strain evidence="17 18">JC230</strain>
    </source>
</reference>
<keyword evidence="9" id="KW-0411">Iron-sulfur</keyword>
<dbReference type="PANTHER" id="PTHR43020">
    <property type="entry name" value="CDK5 REGULATORY SUBUNIT-ASSOCIATED PROTEIN 1"/>
    <property type="match status" value="1"/>
</dbReference>
<evidence type="ECO:0000256" key="12">
    <source>
        <dbReference type="ARBA" id="ARBA00080698"/>
    </source>
</evidence>
<dbReference type="CDD" id="cd01335">
    <property type="entry name" value="Radical_SAM"/>
    <property type="match status" value="1"/>
</dbReference>
<dbReference type="GO" id="GO:0046872">
    <property type="term" value="F:metal ion binding"/>
    <property type="evidence" value="ECO:0007669"/>
    <property type="project" value="UniProtKB-KW"/>
</dbReference>
<dbReference type="Pfam" id="PF00919">
    <property type="entry name" value="UPF0004"/>
    <property type="match status" value="1"/>
</dbReference>
<dbReference type="PROSITE" id="PS51918">
    <property type="entry name" value="RADICAL_SAM"/>
    <property type="match status" value="1"/>
</dbReference>
<keyword evidence="6" id="KW-0949">S-adenosyl-L-methionine</keyword>
<dbReference type="PROSITE" id="PS51449">
    <property type="entry name" value="MTTASE_N"/>
    <property type="match status" value="1"/>
</dbReference>
<evidence type="ECO:0000259" key="16">
    <source>
        <dbReference type="PROSITE" id="PS51918"/>
    </source>
</evidence>
<keyword evidence="3" id="KW-0004">4Fe-4S</keyword>
<evidence type="ECO:0000256" key="3">
    <source>
        <dbReference type="ARBA" id="ARBA00022485"/>
    </source>
</evidence>
<dbReference type="OrthoDB" id="9805215at2"/>
<feature type="domain" description="TRAM" evidence="14">
    <location>
        <begin position="470"/>
        <end position="533"/>
    </location>
</feature>
<dbReference type="InterPro" id="IPR002792">
    <property type="entry name" value="TRAM_dom"/>
</dbReference>
<comment type="cofactor">
    <cofactor evidence="1">
        <name>[4Fe-4S] cluster</name>
        <dbReference type="ChEBI" id="CHEBI:49883"/>
    </cofactor>
</comment>
<gene>
    <name evidence="17" type="ORF">DC28_03695</name>
</gene>
<dbReference type="SFLD" id="SFLDG01082">
    <property type="entry name" value="B12-binding_domain_containing"/>
    <property type="match status" value="1"/>
</dbReference>
<dbReference type="EMBL" id="JNUP01000029">
    <property type="protein sequence ID" value="KGE73388.1"/>
    <property type="molecule type" value="Genomic_DNA"/>
</dbReference>
<dbReference type="GO" id="GO:0005829">
    <property type="term" value="C:cytosol"/>
    <property type="evidence" value="ECO:0007669"/>
    <property type="project" value="TreeGrafter"/>
</dbReference>
<evidence type="ECO:0000256" key="9">
    <source>
        <dbReference type="ARBA" id="ARBA00023014"/>
    </source>
</evidence>
<evidence type="ECO:0000256" key="6">
    <source>
        <dbReference type="ARBA" id="ARBA00022691"/>
    </source>
</evidence>
<keyword evidence="5" id="KW-0808">Transferase</keyword>
<dbReference type="InterPro" id="IPR023404">
    <property type="entry name" value="rSAM_horseshoe"/>
</dbReference>
<dbReference type="FunFam" id="3.80.30.20:FF:000001">
    <property type="entry name" value="tRNA-2-methylthio-N(6)-dimethylallyladenosine synthase 2"/>
    <property type="match status" value="1"/>
</dbReference>
<dbReference type="SUPFAM" id="SSF102114">
    <property type="entry name" value="Radical SAM enzymes"/>
    <property type="match status" value="1"/>
</dbReference>
<dbReference type="Gene3D" id="3.80.30.20">
    <property type="entry name" value="tm_1862 like domain"/>
    <property type="match status" value="1"/>
</dbReference>
<dbReference type="Pfam" id="PF04055">
    <property type="entry name" value="Radical_SAM"/>
    <property type="match status" value="1"/>
</dbReference>
<evidence type="ECO:0000256" key="1">
    <source>
        <dbReference type="ARBA" id="ARBA00001966"/>
    </source>
</evidence>
<dbReference type="RefSeq" id="WP_037546046.1">
    <property type="nucleotide sequence ID" value="NZ_JNUP01000029.1"/>
</dbReference>
<evidence type="ECO:0000256" key="7">
    <source>
        <dbReference type="ARBA" id="ARBA00022723"/>
    </source>
</evidence>
<dbReference type="InterPro" id="IPR005839">
    <property type="entry name" value="Methylthiotransferase"/>
</dbReference>
<comment type="function">
    <text evidence="2">Catalyzes the methylthiolation of N6-(dimethylallyl)adenosine (i(6)A), leading to the formation of 2-methylthio-N6-(dimethylallyl)adenosine (ms(2)i(6)A) at position 37 in tRNAs that read codons beginning with uridine.</text>
</comment>
<dbReference type="PROSITE" id="PS50926">
    <property type="entry name" value="TRAM"/>
    <property type="match status" value="1"/>
</dbReference>
<dbReference type="eggNOG" id="COG0621">
    <property type="taxonomic scope" value="Bacteria"/>
</dbReference>
<name>A0A098R139_9SPIO</name>
<dbReference type="PANTHER" id="PTHR43020:SF2">
    <property type="entry name" value="MITOCHONDRIAL TRNA METHYLTHIOTRANSFERASE CDK5RAP1"/>
    <property type="match status" value="1"/>
</dbReference>
<keyword evidence="8" id="KW-0408">Iron</keyword>
<dbReference type="InterPro" id="IPR006638">
    <property type="entry name" value="Elp3/MiaA/NifB-like_rSAM"/>
</dbReference>
<dbReference type="InterPro" id="IPR058240">
    <property type="entry name" value="rSAM_sf"/>
</dbReference>
<dbReference type="GO" id="GO:0051539">
    <property type="term" value="F:4 iron, 4 sulfur cluster binding"/>
    <property type="evidence" value="ECO:0007669"/>
    <property type="project" value="UniProtKB-KW"/>
</dbReference>
<feature type="domain" description="MTTase N-terminal" evidence="15">
    <location>
        <begin position="1"/>
        <end position="113"/>
    </location>
</feature>
<dbReference type="InterPro" id="IPR020612">
    <property type="entry name" value="Methylthiotransferase_CS"/>
</dbReference>
<dbReference type="GO" id="GO:0035597">
    <property type="term" value="F:tRNA-2-methylthio-N(6)-dimethylallyladenosine(37) synthase activity"/>
    <property type="evidence" value="ECO:0007669"/>
    <property type="project" value="UniProtKB-EC"/>
</dbReference>
<evidence type="ECO:0000256" key="5">
    <source>
        <dbReference type="ARBA" id="ARBA00022679"/>
    </source>
</evidence>
<keyword evidence="18" id="KW-1185">Reference proteome</keyword>
<dbReference type="SMART" id="SM00729">
    <property type="entry name" value="Elp3"/>
    <property type="match status" value="1"/>
</dbReference>
<accession>A0A098R139</accession>
<dbReference type="NCBIfam" id="TIGR00089">
    <property type="entry name" value="MiaB/RimO family radical SAM methylthiotransferase"/>
    <property type="match status" value="1"/>
</dbReference>
<evidence type="ECO:0000313" key="18">
    <source>
        <dbReference type="Proteomes" id="UP000029692"/>
    </source>
</evidence>
<evidence type="ECO:0000259" key="15">
    <source>
        <dbReference type="PROSITE" id="PS51449"/>
    </source>
</evidence>
<comment type="caution">
    <text evidence="17">The sequence shown here is derived from an EMBL/GenBank/DDBJ whole genome shotgun (WGS) entry which is preliminary data.</text>
</comment>
<dbReference type="SFLD" id="SFLDG01061">
    <property type="entry name" value="methylthiotransferase"/>
    <property type="match status" value="1"/>
</dbReference>
<dbReference type="InterPro" id="IPR038135">
    <property type="entry name" value="Methylthiotransferase_N_sf"/>
</dbReference>
<protein>
    <recommendedName>
        <fullName evidence="11">tRNA-2-methylthio-N(6)-dimethylallyladenosine synthase</fullName>
        <ecNumber evidence="10">2.8.4.3</ecNumber>
    </recommendedName>
    <alternativeName>
        <fullName evidence="13">(Dimethylallyl)adenosine tRNA methylthiotransferase MiaB</fullName>
    </alternativeName>
    <alternativeName>
        <fullName evidence="12">tRNA-i(6)A37 methylthiotransferase</fullName>
    </alternativeName>
</protein>
<dbReference type="SFLD" id="SFLDS00029">
    <property type="entry name" value="Radical_SAM"/>
    <property type="match status" value="1"/>
</dbReference>
<evidence type="ECO:0000256" key="4">
    <source>
        <dbReference type="ARBA" id="ARBA00022490"/>
    </source>
</evidence>
<proteinExistence type="predicted"/>
<dbReference type="FunFam" id="3.40.50.12160:FF:000003">
    <property type="entry name" value="CDK5 regulatory subunit-associated protein 1"/>
    <property type="match status" value="1"/>
</dbReference>
<evidence type="ECO:0000256" key="13">
    <source>
        <dbReference type="ARBA" id="ARBA00081141"/>
    </source>
</evidence>
<evidence type="ECO:0000256" key="11">
    <source>
        <dbReference type="ARBA" id="ARBA00068570"/>
    </source>
</evidence>
<evidence type="ECO:0000256" key="8">
    <source>
        <dbReference type="ARBA" id="ARBA00023004"/>
    </source>
</evidence>
<keyword evidence="7" id="KW-0479">Metal-binding</keyword>
<dbReference type="AlphaFoldDB" id="A0A098R139"/>
<dbReference type="STRING" id="1480694.DC28_03695"/>
<evidence type="ECO:0000256" key="2">
    <source>
        <dbReference type="ARBA" id="ARBA00003234"/>
    </source>
</evidence>
<organism evidence="17 18">
    <name type="scientific">Spirochaeta lutea</name>
    <dbReference type="NCBI Taxonomy" id="1480694"/>
    <lineage>
        <taxon>Bacteria</taxon>
        <taxon>Pseudomonadati</taxon>
        <taxon>Spirochaetota</taxon>
        <taxon>Spirochaetia</taxon>
        <taxon>Spirochaetales</taxon>
        <taxon>Spirochaetaceae</taxon>
        <taxon>Spirochaeta</taxon>
    </lineage>
</organism>
<sequence length="539" mass="61068">MKYHLIHLGCQMNQSDAERITSVLHAMGYSPTDSEEDANLLGIVACSVRQKAIDKVYSKIQKWNTWKNRKNLLTFVSGCILPSDREKFLERFDLLFSIKELPELPQMISQYGVVTPGALDPQRMQKAQEIAQHNANQSPASPPRPVGPMWLKDPKPAGLAFTENPLPVTIKQKTPEHTEAVRKSTLHSIRALQDELKSLGGAESIRRTLIQKNPQEDPMGGFWFIEPSYSSDFEAFIPIQNGCDKFCSFCAVPYTRGREVSRPSREILSEVQTLVDRGYKSITLLGQNVNSYGLDKPGQELSFPQLMEEIGKIGDRASQEGREFWTYFTSPHPRDMTDELLHVIAKYPCLAKQIHLPLQSGDDKVLFKMNRNHSMARYRSIVTNIREILPEATIFTDIIVGFTSETNQQFENTRQAVREFKYNMAFIAMYSPRPGAASSRWDDDISQDEKKRRLHLLSQDLQEVSLEYNRQLVGKTLRVLVEKSDRKSGYLSGRTEGKIGVRFPSSDSELIGQFVDLTITSCQALSLEGQLTDARVTAL</sequence>